<evidence type="ECO:0000313" key="2">
    <source>
        <dbReference type="Proteomes" id="UP001221909"/>
    </source>
</evidence>
<dbReference type="Proteomes" id="UP001221909">
    <property type="component" value="Unassembled WGS sequence"/>
</dbReference>
<organism evidence="1 2">
    <name type="scientific">Mannheimia cairinae</name>
    <dbReference type="NCBI Taxonomy" id="3025936"/>
    <lineage>
        <taxon>Bacteria</taxon>
        <taxon>Pseudomonadati</taxon>
        <taxon>Pseudomonadota</taxon>
        <taxon>Gammaproteobacteria</taxon>
        <taxon>Pasteurellales</taxon>
        <taxon>Pasteurellaceae</taxon>
        <taxon>Mannheimia</taxon>
    </lineage>
</organism>
<sequence length="50" mass="6089">MKFLKKIRKRWQSWRFHQQKPTVAERRDLLAIATKQGVENPVGRARRRES</sequence>
<reference evidence="1 2" key="1">
    <citation type="submission" date="2023-02" db="EMBL/GenBank/DDBJ databases">
        <title>Mannheimia cairiniae sp. nov., a novel species of Mannheimia obtained from moscovy ducks (Cairina moschata) and reclassification of Mannheimia ovis as heterotypic synonym of Mannheimia pernigra.</title>
        <authorList>
            <person name="Christensen H."/>
        </authorList>
    </citation>
    <scope>NUCLEOTIDE SEQUENCE [LARGE SCALE GENOMIC DNA]</scope>
    <source>
        <strain evidence="1 2">AT1</strain>
    </source>
</reference>
<gene>
    <name evidence="1" type="ORF">PTQ27_04535</name>
</gene>
<dbReference type="RefSeq" id="WP_273747872.1">
    <property type="nucleotide sequence ID" value="NZ_JAQSJE010000003.1"/>
</dbReference>
<dbReference type="EMBL" id="JAQSJE010000003">
    <property type="protein sequence ID" value="MDD0823742.1"/>
    <property type="molecule type" value="Genomic_DNA"/>
</dbReference>
<accession>A0ABT5MP06</accession>
<evidence type="ECO:0000313" key="1">
    <source>
        <dbReference type="EMBL" id="MDD0823742.1"/>
    </source>
</evidence>
<comment type="caution">
    <text evidence="1">The sequence shown here is derived from an EMBL/GenBank/DDBJ whole genome shotgun (WGS) entry which is preliminary data.</text>
</comment>
<keyword evidence="2" id="KW-1185">Reference proteome</keyword>
<name>A0ABT5MP06_9PAST</name>
<proteinExistence type="predicted"/>
<protein>
    <submittedName>
        <fullName evidence="1">Uncharacterized protein</fullName>
    </submittedName>
</protein>